<keyword evidence="1" id="KW-1133">Transmembrane helix</keyword>
<keyword evidence="3" id="KW-1185">Reference proteome</keyword>
<gene>
    <name evidence="2" type="ORF">K444DRAFT_592591</name>
</gene>
<keyword evidence="1" id="KW-0472">Membrane</keyword>
<dbReference type="AlphaFoldDB" id="A0A2J6T444"/>
<dbReference type="OrthoDB" id="5428890at2759"/>
<proteinExistence type="predicted"/>
<feature type="transmembrane region" description="Helical" evidence="1">
    <location>
        <begin position="195"/>
        <end position="215"/>
    </location>
</feature>
<evidence type="ECO:0000256" key="1">
    <source>
        <dbReference type="SAM" id="Phobius"/>
    </source>
</evidence>
<evidence type="ECO:0000313" key="2">
    <source>
        <dbReference type="EMBL" id="PMD57795.1"/>
    </source>
</evidence>
<reference evidence="2 3" key="1">
    <citation type="submission" date="2016-04" db="EMBL/GenBank/DDBJ databases">
        <title>A degradative enzymes factory behind the ericoid mycorrhizal symbiosis.</title>
        <authorList>
            <consortium name="DOE Joint Genome Institute"/>
            <person name="Martino E."/>
            <person name="Morin E."/>
            <person name="Grelet G."/>
            <person name="Kuo A."/>
            <person name="Kohler A."/>
            <person name="Daghino S."/>
            <person name="Barry K."/>
            <person name="Choi C."/>
            <person name="Cichocki N."/>
            <person name="Clum A."/>
            <person name="Copeland A."/>
            <person name="Hainaut M."/>
            <person name="Haridas S."/>
            <person name="Labutti K."/>
            <person name="Lindquist E."/>
            <person name="Lipzen A."/>
            <person name="Khouja H.-R."/>
            <person name="Murat C."/>
            <person name="Ohm R."/>
            <person name="Olson A."/>
            <person name="Spatafora J."/>
            <person name="Veneault-Fourrey C."/>
            <person name="Henrissat B."/>
            <person name="Grigoriev I."/>
            <person name="Martin F."/>
            <person name="Perotto S."/>
        </authorList>
    </citation>
    <scope>NUCLEOTIDE SEQUENCE [LARGE SCALE GENOMIC DNA]</scope>
    <source>
        <strain evidence="2 3">E</strain>
    </source>
</reference>
<dbReference type="InParanoid" id="A0A2J6T444"/>
<protein>
    <submittedName>
        <fullName evidence="2">Uncharacterized protein</fullName>
    </submittedName>
</protein>
<dbReference type="Proteomes" id="UP000235371">
    <property type="component" value="Unassembled WGS sequence"/>
</dbReference>
<dbReference type="EMBL" id="KZ613843">
    <property type="protein sequence ID" value="PMD57795.1"/>
    <property type="molecule type" value="Genomic_DNA"/>
</dbReference>
<name>A0A2J6T444_9HELO</name>
<accession>A0A2J6T444</accession>
<dbReference type="GeneID" id="36586327"/>
<evidence type="ECO:0000313" key="3">
    <source>
        <dbReference type="Proteomes" id="UP000235371"/>
    </source>
</evidence>
<dbReference type="RefSeq" id="XP_024734699.1">
    <property type="nucleotide sequence ID" value="XM_024878250.1"/>
</dbReference>
<sequence>MIDVGGLRNSVKLGQVSRSWTNGALRDFVKSTFPRTKELSDHVKLERLFTARNIERVADIQVIWTSNLADHLQLEDDDTKVRLFSHTSFLELHRECDLFPSGFVDETLRTLSLLLPSNDKKTVIWFRREQRRNLNDEFVDGTAIGCRPLSMKERQIDNFEFWHDRLVMLKQAFDEADPKTVRQWWSSDRRKPVQWFNFWIAIALVIGLTIFFGLVQSIEGGIQVYKAYHPSPS</sequence>
<organism evidence="2 3">
    <name type="scientific">Hyaloscypha bicolor E</name>
    <dbReference type="NCBI Taxonomy" id="1095630"/>
    <lineage>
        <taxon>Eukaryota</taxon>
        <taxon>Fungi</taxon>
        <taxon>Dikarya</taxon>
        <taxon>Ascomycota</taxon>
        <taxon>Pezizomycotina</taxon>
        <taxon>Leotiomycetes</taxon>
        <taxon>Helotiales</taxon>
        <taxon>Hyaloscyphaceae</taxon>
        <taxon>Hyaloscypha</taxon>
        <taxon>Hyaloscypha bicolor</taxon>
    </lineage>
</organism>
<keyword evidence="1" id="KW-0812">Transmembrane</keyword>